<feature type="transmembrane region" description="Helical" evidence="1">
    <location>
        <begin position="186"/>
        <end position="206"/>
    </location>
</feature>
<comment type="caution">
    <text evidence="2">The sequence shown here is derived from an EMBL/GenBank/DDBJ whole genome shotgun (WGS) entry which is preliminary data.</text>
</comment>
<protein>
    <submittedName>
        <fullName evidence="2">Uncharacterized protein</fullName>
    </submittedName>
</protein>
<proteinExistence type="predicted"/>
<feature type="transmembrane region" description="Helical" evidence="1">
    <location>
        <begin position="109"/>
        <end position="131"/>
    </location>
</feature>
<dbReference type="EMBL" id="MFQD01000042">
    <property type="protein sequence ID" value="OGH67550.1"/>
    <property type="molecule type" value="Genomic_DNA"/>
</dbReference>
<dbReference type="AlphaFoldDB" id="A0A1F6M7I8"/>
<feature type="transmembrane region" description="Helical" evidence="1">
    <location>
        <begin position="69"/>
        <end position="89"/>
    </location>
</feature>
<evidence type="ECO:0000256" key="1">
    <source>
        <dbReference type="SAM" id="Phobius"/>
    </source>
</evidence>
<name>A0A1F6M7I8_9BACT</name>
<feature type="transmembrane region" description="Helical" evidence="1">
    <location>
        <begin position="143"/>
        <end position="166"/>
    </location>
</feature>
<dbReference type="Proteomes" id="UP000176532">
    <property type="component" value="Unassembled WGS sequence"/>
</dbReference>
<organism evidence="2 3">
    <name type="scientific">Candidatus Magasanikbacteria bacterium RIFCSPHIGHO2_02_FULL_50_9b</name>
    <dbReference type="NCBI Taxonomy" id="1798682"/>
    <lineage>
        <taxon>Bacteria</taxon>
        <taxon>Candidatus Magasanikiibacteriota</taxon>
    </lineage>
</organism>
<keyword evidence="1" id="KW-1133">Transmembrane helix</keyword>
<keyword evidence="1" id="KW-0812">Transmembrane</keyword>
<sequence length="213" mass="23970">MWWILFLIDLAVIALHIFARQKLGFFDLDKEGNLNSVYSGLKLWGVGGLAFVHAAIISKLNVRWWRSWLWIAFGAGLIYIGLDDMMVLHERLGFVINNLTGNGGFYGESFNWLFYFLPAMIAAVIVFVALIRELWRDSHSAAVWLLFGLGLWVASIGSEFVGRQLLLAETINVPLYHRLIIAEEAFEMFGASCIAVAVSVAVRALVHARVRIN</sequence>
<evidence type="ECO:0000313" key="2">
    <source>
        <dbReference type="EMBL" id="OGH67550.1"/>
    </source>
</evidence>
<keyword evidence="1" id="KW-0472">Membrane</keyword>
<gene>
    <name evidence="2" type="ORF">A3C15_03230</name>
</gene>
<evidence type="ECO:0000313" key="3">
    <source>
        <dbReference type="Proteomes" id="UP000176532"/>
    </source>
</evidence>
<feature type="transmembrane region" description="Helical" evidence="1">
    <location>
        <begin position="43"/>
        <end position="62"/>
    </location>
</feature>
<accession>A0A1F6M7I8</accession>
<reference evidence="2 3" key="1">
    <citation type="journal article" date="2016" name="Nat. Commun.">
        <title>Thousands of microbial genomes shed light on interconnected biogeochemical processes in an aquifer system.</title>
        <authorList>
            <person name="Anantharaman K."/>
            <person name="Brown C.T."/>
            <person name="Hug L.A."/>
            <person name="Sharon I."/>
            <person name="Castelle C.J."/>
            <person name="Probst A.J."/>
            <person name="Thomas B.C."/>
            <person name="Singh A."/>
            <person name="Wilkins M.J."/>
            <person name="Karaoz U."/>
            <person name="Brodie E.L."/>
            <person name="Williams K.H."/>
            <person name="Hubbard S.S."/>
            <person name="Banfield J.F."/>
        </authorList>
    </citation>
    <scope>NUCLEOTIDE SEQUENCE [LARGE SCALE GENOMIC DNA]</scope>
</reference>